<dbReference type="GO" id="GO:0051205">
    <property type="term" value="P:protein insertion into membrane"/>
    <property type="evidence" value="ECO:0007669"/>
    <property type="project" value="UniProtKB-UniRule"/>
</dbReference>
<comment type="function">
    <text evidence="8">Part of the outer membrane protein assembly complex, which is involved in assembly and insertion of beta-barrel proteins into the outer membrane.</text>
</comment>
<dbReference type="EMBL" id="NDXW01000001">
    <property type="protein sequence ID" value="RDH45022.1"/>
    <property type="molecule type" value="Genomic_DNA"/>
</dbReference>
<proteinExistence type="inferred from homology"/>
<comment type="subcellular location">
    <subcellularLocation>
        <location evidence="8">Cell outer membrane</location>
    </subcellularLocation>
    <subcellularLocation>
        <location evidence="1">Membrane</location>
    </subcellularLocation>
</comment>
<dbReference type="GO" id="GO:0043165">
    <property type="term" value="P:Gram-negative-bacterium-type cell outer membrane assembly"/>
    <property type="evidence" value="ECO:0007669"/>
    <property type="project" value="UniProtKB-UniRule"/>
</dbReference>
<feature type="domain" description="POTRA" evidence="10">
    <location>
        <begin position="175"/>
        <end position="263"/>
    </location>
</feature>
<dbReference type="PANTHER" id="PTHR12815">
    <property type="entry name" value="SORTING AND ASSEMBLY MACHINERY SAMM50 PROTEIN FAMILY MEMBER"/>
    <property type="match status" value="1"/>
</dbReference>
<dbReference type="InterPro" id="IPR010827">
    <property type="entry name" value="BamA/TamA_POTRA"/>
</dbReference>
<evidence type="ECO:0000256" key="9">
    <source>
        <dbReference type="NCBIfam" id="TIGR03303"/>
    </source>
</evidence>
<comment type="subunit">
    <text evidence="8">Part of the Bam complex.</text>
</comment>
<evidence type="ECO:0000256" key="4">
    <source>
        <dbReference type="ARBA" id="ARBA00022729"/>
    </source>
</evidence>
<evidence type="ECO:0000256" key="5">
    <source>
        <dbReference type="ARBA" id="ARBA00022737"/>
    </source>
</evidence>
<keyword evidence="6 8" id="KW-0472">Membrane</keyword>
<feature type="domain" description="POTRA" evidence="10">
    <location>
        <begin position="347"/>
        <end position="421"/>
    </location>
</feature>
<feature type="domain" description="POTRA" evidence="10">
    <location>
        <begin position="92"/>
        <end position="172"/>
    </location>
</feature>
<evidence type="ECO:0000256" key="2">
    <source>
        <dbReference type="ARBA" id="ARBA00022452"/>
    </source>
</evidence>
<dbReference type="FunFam" id="3.10.20.310:FF:000001">
    <property type="entry name" value="Outer membrane protein assembly factor BamA"/>
    <property type="match status" value="1"/>
</dbReference>
<feature type="domain" description="POTRA" evidence="10">
    <location>
        <begin position="24"/>
        <end position="91"/>
    </location>
</feature>
<keyword evidence="3 8" id="KW-0812">Transmembrane</keyword>
<dbReference type="Gene3D" id="3.10.20.310">
    <property type="entry name" value="membrane protein fhac"/>
    <property type="match status" value="5"/>
</dbReference>
<feature type="signal peptide" evidence="8">
    <location>
        <begin position="1"/>
        <end position="21"/>
    </location>
</feature>
<name>A0A4P9VS56_9GAMM</name>
<dbReference type="InterPro" id="IPR034746">
    <property type="entry name" value="POTRA"/>
</dbReference>
<dbReference type="PANTHER" id="PTHR12815:SF23">
    <property type="entry name" value="OUTER MEMBRANE PROTEIN ASSEMBLY FACTOR BAMA"/>
    <property type="match status" value="1"/>
</dbReference>
<keyword evidence="5 8" id="KW-0677">Repeat</keyword>
<evidence type="ECO:0000256" key="8">
    <source>
        <dbReference type="HAMAP-Rule" id="MF_01430"/>
    </source>
</evidence>
<dbReference type="Gene3D" id="2.40.160.50">
    <property type="entry name" value="membrane protein fhac: a member of the omp85/tpsb transporter family"/>
    <property type="match status" value="1"/>
</dbReference>
<keyword evidence="2 8" id="KW-1134">Transmembrane beta strand</keyword>
<gene>
    <name evidence="8 11" type="primary">bamA</name>
    <name evidence="11" type="ORF">B9G39_17145</name>
</gene>
<sequence precursor="true">MKRYLLSLLFGCTALPYVCLADSFIVSDIRVDGLQRVSEGTVFNALPLTIGDEVNAQAITEATRGLFKTGYFQDIRLARDGNVLVITVVERPSISSIDIEGNKAIDTEKLLDGLKQEGLAPGEIYEQATLEAIRLQLERQYVAQGRYGAKIESEITPLPRNRVGIKINIKEGKVATIEHINIVGNNIYPNDDLLELFQLQPSGLFSFYTDDNKYSREKLSGDLERLRSYYLDRGYINFNITSTQVSISPDKEEVYITVNIHEGEKYTIRDVKLAGDIKVPEPEMRKLIVVKQGDTFSRKAITKTEEFLARRLGNDGYTFANVNTIPQPHEEDNSVSVTFFVDPGKRVYVRRVNFIGNTKTEDEVLRREMRQMEGSWASTHKIEQSKTRLDRLGYFKEVNVETTPVAGTTDQIDVNYAVEEQASGSVSASVGFSQGSGLILGGNISQRNFLGTGNRVNLGLNTSKSRTLYRFGFYDPYYTVDGVSRGFDVFYRTTDYEEKDISNYSTDVWGGSVTFGYPLSETSNLSFGFGLDQTEVKTGTNTAKQIQEFIDEEGDKYLNYKFNIGWNQSTLNRGVLATRGYSQSLGLELALPGSDLQFYKVNYRGQLFKPLTDSLTLHLKTNLGYGDSIGSTSEMPFIEHYYAGGFGSVRGFKDNTLGPRAIRKDNTDDDPIGGNVLVEGTAEVIFPLPFIRDQRSIRSAVFLDAGNVFDTSCSSDENNCSNVDLGELRYSAGFGVTWITGLGPLTFSLAKALNADSDDETEVFQFALGQTF</sequence>
<evidence type="ECO:0000256" key="6">
    <source>
        <dbReference type="ARBA" id="ARBA00023136"/>
    </source>
</evidence>
<comment type="similarity">
    <text evidence="8">Belongs to the BamA family.</text>
</comment>
<dbReference type="InterPro" id="IPR000184">
    <property type="entry name" value="Bac_surfAg_D15"/>
</dbReference>
<evidence type="ECO:0000259" key="10">
    <source>
        <dbReference type="PROSITE" id="PS51779"/>
    </source>
</evidence>
<dbReference type="Pfam" id="PF07244">
    <property type="entry name" value="POTRA"/>
    <property type="match status" value="5"/>
</dbReference>
<dbReference type="Proteomes" id="UP000257039">
    <property type="component" value="Unassembled WGS sequence"/>
</dbReference>
<dbReference type="HAMAP" id="MF_01430">
    <property type="entry name" value="OM_assembly_BamA"/>
    <property type="match status" value="1"/>
</dbReference>
<dbReference type="NCBIfam" id="TIGR03303">
    <property type="entry name" value="OM_YaeT"/>
    <property type="match status" value="1"/>
</dbReference>
<protein>
    <recommendedName>
        <fullName evidence="8 9">Outer membrane protein assembly factor BamA</fullName>
    </recommendedName>
</protein>
<dbReference type="AlphaFoldDB" id="A0A4P9VS56"/>
<evidence type="ECO:0000256" key="1">
    <source>
        <dbReference type="ARBA" id="ARBA00004370"/>
    </source>
</evidence>
<keyword evidence="7 8" id="KW-0998">Cell outer membrane</keyword>
<dbReference type="Pfam" id="PF01103">
    <property type="entry name" value="Omp85"/>
    <property type="match status" value="1"/>
</dbReference>
<evidence type="ECO:0000313" key="12">
    <source>
        <dbReference type="Proteomes" id="UP000257039"/>
    </source>
</evidence>
<evidence type="ECO:0000313" key="11">
    <source>
        <dbReference type="EMBL" id="RDH45022.1"/>
    </source>
</evidence>
<feature type="chain" id="PRO_5021053020" description="Outer membrane protein assembly factor BamA" evidence="8">
    <location>
        <begin position="22"/>
        <end position="772"/>
    </location>
</feature>
<evidence type="ECO:0000256" key="3">
    <source>
        <dbReference type="ARBA" id="ARBA00022692"/>
    </source>
</evidence>
<dbReference type="PROSITE" id="PS51779">
    <property type="entry name" value="POTRA"/>
    <property type="match status" value="4"/>
</dbReference>
<dbReference type="InterPro" id="IPR039910">
    <property type="entry name" value="D15-like"/>
</dbReference>
<comment type="caution">
    <text evidence="11">The sequence shown here is derived from an EMBL/GenBank/DDBJ whole genome shotgun (WGS) entry which is preliminary data.</text>
</comment>
<evidence type="ECO:0000256" key="7">
    <source>
        <dbReference type="ARBA" id="ARBA00023237"/>
    </source>
</evidence>
<dbReference type="RefSeq" id="WP_094788055.1">
    <property type="nucleotide sequence ID" value="NZ_NDXW01000001.1"/>
</dbReference>
<reference evidence="11 12" key="1">
    <citation type="submission" date="2017-04" db="EMBL/GenBank/DDBJ databases">
        <title>Draft genome sequence of Zooshikella ganghwensis VG4 isolated from Red Sea sediments.</title>
        <authorList>
            <person name="Rehman Z."/>
            <person name="Alam I."/>
            <person name="Kamau A."/>
            <person name="Bajic V."/>
            <person name="Leiknes T."/>
        </authorList>
    </citation>
    <scope>NUCLEOTIDE SEQUENCE [LARGE SCALE GENOMIC DNA]</scope>
    <source>
        <strain evidence="11 12">VG4</strain>
    </source>
</reference>
<dbReference type="FunFam" id="3.10.20.310:FF:000002">
    <property type="entry name" value="Outer membrane protein assembly factor BamA"/>
    <property type="match status" value="1"/>
</dbReference>
<accession>A0A4P9VS56</accession>
<dbReference type="GO" id="GO:1990063">
    <property type="term" value="C:Bam protein complex"/>
    <property type="evidence" value="ECO:0007669"/>
    <property type="project" value="TreeGrafter"/>
</dbReference>
<keyword evidence="12" id="KW-1185">Reference proteome</keyword>
<dbReference type="InterPro" id="IPR023707">
    <property type="entry name" value="OM_assembly_BamA"/>
</dbReference>
<organism evidence="11 12">
    <name type="scientific">Zooshikella ganghwensis</name>
    <dbReference type="NCBI Taxonomy" id="202772"/>
    <lineage>
        <taxon>Bacteria</taxon>
        <taxon>Pseudomonadati</taxon>
        <taxon>Pseudomonadota</taxon>
        <taxon>Gammaproteobacteria</taxon>
        <taxon>Oceanospirillales</taxon>
        <taxon>Zooshikellaceae</taxon>
        <taxon>Zooshikella</taxon>
    </lineage>
</organism>
<keyword evidence="4 8" id="KW-0732">Signal</keyword>
<dbReference type="PIRSF" id="PIRSF006076">
    <property type="entry name" value="OM_assembly_OMP85"/>
    <property type="match status" value="1"/>
</dbReference>